<evidence type="ECO:0000256" key="1">
    <source>
        <dbReference type="ARBA" id="ARBA00022722"/>
    </source>
</evidence>
<gene>
    <name evidence="5" type="ORF">KSZ_62320</name>
</gene>
<name>A0ABQ3VSB6_9CHLR</name>
<dbReference type="SMART" id="SM00479">
    <property type="entry name" value="EXOIII"/>
    <property type="match status" value="1"/>
</dbReference>
<comment type="caution">
    <text evidence="5">The sequence shown here is derived from an EMBL/GenBank/DDBJ whole genome shotgun (WGS) entry which is preliminary data.</text>
</comment>
<evidence type="ECO:0000313" key="5">
    <source>
        <dbReference type="EMBL" id="GHO88226.1"/>
    </source>
</evidence>
<reference evidence="5 6" key="1">
    <citation type="journal article" date="2021" name="Int. J. Syst. Evol. Microbiol.">
        <title>Reticulibacter mediterranei gen. nov., sp. nov., within the new family Reticulibacteraceae fam. nov., and Ktedonospora formicarum gen. nov., sp. nov., Ktedonobacter robiniae sp. nov., Dictyobacter formicarum sp. nov. and Dictyobacter arantiisoli sp. nov., belonging to the class Ktedonobacteria.</title>
        <authorList>
            <person name="Yabe S."/>
            <person name="Zheng Y."/>
            <person name="Wang C.M."/>
            <person name="Sakai Y."/>
            <person name="Abe K."/>
            <person name="Yokota A."/>
            <person name="Donadio S."/>
            <person name="Cavaletti L."/>
            <person name="Monciardini P."/>
        </authorList>
    </citation>
    <scope>NUCLEOTIDE SEQUENCE [LARGE SCALE GENOMIC DNA]</scope>
    <source>
        <strain evidence="5 6">SOSP1-9</strain>
    </source>
</reference>
<dbReference type="Proteomes" id="UP000635565">
    <property type="component" value="Unassembled WGS sequence"/>
</dbReference>
<keyword evidence="6" id="KW-1185">Reference proteome</keyword>
<sequence length="378" mass="43365">MIQQDQQDHQHELQQSEDGRYTCIRCALTWKQPPDSPCPGAKVYQYRSIPWETLATATQLKVRKLKAVEPPAGCYFRLKDKQYIYLYEIAGAQPRRTPTEAQREAIAKMQAALKLKYTCERCGWYDSSHGKQRRYQGIVTMTEGCDEAGQPQERQYCYECRDYLIWARDRHVIEHNMHVTLAQDDLLIVDTETTGLPDHSGFQLVEIAAVDKSGTVVFHSLAKPDIPMPAEASRINGLTDTDLKDAPSFVEIWPRLVEILGRYEQLWTYHAEFDRDAILASAERFKLEVPKQITSPTSWNCLMLEYSRYYGEYSDYWERDRWQPLDVACHELGVPAHGYHRAIGDALAALGVMRALADRGGTYPAPEERPSRGYYGGD</sequence>
<organism evidence="5 6">
    <name type="scientific">Dictyobacter formicarum</name>
    <dbReference type="NCBI Taxonomy" id="2778368"/>
    <lineage>
        <taxon>Bacteria</taxon>
        <taxon>Bacillati</taxon>
        <taxon>Chloroflexota</taxon>
        <taxon>Ktedonobacteria</taxon>
        <taxon>Ktedonobacterales</taxon>
        <taxon>Dictyobacteraceae</taxon>
        <taxon>Dictyobacter</taxon>
    </lineage>
</organism>
<dbReference type="Gene3D" id="3.30.420.10">
    <property type="entry name" value="Ribonuclease H-like superfamily/Ribonuclease H"/>
    <property type="match status" value="1"/>
</dbReference>
<evidence type="ECO:0000259" key="4">
    <source>
        <dbReference type="SMART" id="SM00479"/>
    </source>
</evidence>
<keyword evidence="3" id="KW-0269">Exonuclease</keyword>
<feature type="domain" description="Exonuclease" evidence="4">
    <location>
        <begin position="185"/>
        <end position="362"/>
    </location>
</feature>
<dbReference type="Pfam" id="PF00929">
    <property type="entry name" value="RNase_T"/>
    <property type="match status" value="1"/>
</dbReference>
<dbReference type="InterPro" id="IPR036397">
    <property type="entry name" value="RNaseH_sf"/>
</dbReference>
<accession>A0ABQ3VSB6</accession>
<dbReference type="RefSeq" id="WP_201365835.1">
    <property type="nucleotide sequence ID" value="NZ_BNJJ01000022.1"/>
</dbReference>
<dbReference type="InterPro" id="IPR012337">
    <property type="entry name" value="RNaseH-like_sf"/>
</dbReference>
<dbReference type="InterPro" id="IPR013520">
    <property type="entry name" value="Ribonucl_H"/>
</dbReference>
<evidence type="ECO:0000313" key="6">
    <source>
        <dbReference type="Proteomes" id="UP000635565"/>
    </source>
</evidence>
<evidence type="ECO:0000256" key="2">
    <source>
        <dbReference type="ARBA" id="ARBA00022801"/>
    </source>
</evidence>
<dbReference type="SUPFAM" id="SSF53098">
    <property type="entry name" value="Ribonuclease H-like"/>
    <property type="match status" value="1"/>
</dbReference>
<dbReference type="EMBL" id="BNJJ01000022">
    <property type="protein sequence ID" value="GHO88226.1"/>
    <property type="molecule type" value="Genomic_DNA"/>
</dbReference>
<dbReference type="PANTHER" id="PTHR30231:SF4">
    <property type="entry name" value="PROTEIN NEN2"/>
    <property type="match status" value="1"/>
</dbReference>
<keyword evidence="2" id="KW-0378">Hydrolase</keyword>
<dbReference type="CDD" id="cd06127">
    <property type="entry name" value="DEDDh"/>
    <property type="match status" value="1"/>
</dbReference>
<keyword evidence="1" id="KW-0540">Nuclease</keyword>
<protein>
    <recommendedName>
        <fullName evidence="4">Exonuclease domain-containing protein</fullName>
    </recommendedName>
</protein>
<evidence type="ECO:0000256" key="3">
    <source>
        <dbReference type="ARBA" id="ARBA00022839"/>
    </source>
</evidence>
<dbReference type="PANTHER" id="PTHR30231">
    <property type="entry name" value="DNA POLYMERASE III SUBUNIT EPSILON"/>
    <property type="match status" value="1"/>
</dbReference>
<proteinExistence type="predicted"/>